<dbReference type="PANTHER" id="PTHR48111">
    <property type="entry name" value="REGULATOR OF RPOS"/>
    <property type="match status" value="1"/>
</dbReference>
<dbReference type="AlphaFoldDB" id="A0A2W1JL54"/>
<sequence length="782" mass="86630">MRILIVEDDALTAEALKTLFTDQNYAVELTADGHTAADLVEAFEYDLILSDVMLPGLDGVSLCRQLRSQGHRTPILLLTGKDNGHDKAVGLDAGADDYVVKPFDPEELAARVRALLRRGEQTILPILEWEAVRLDPKACEVRYNDSLLQLTPKEYGLLELLMRNNRRVFSCGMVLEHLWAYEDIPGEDAVRTHIKGLRQKLKAAGAPTDLIETVYGIGYRLKPLADLAKSQTVPVAETPVHQQTLNAIADIWVKFQPRVSKQVGVLEEAATALDHGSLNPQLHQKARQEAHTLAGGLGTFGLPEGSRVARNIERLLKADTALTKTQVLQLQQDVAALRQEVDCADHHPQVAPMKSDEQSVVLIVDCDLISLKSLTNEAQQRQIRCQTATSITLARDQIQRQHPSLVLYEPAAAESEAQSSAFLLTLSQQSPPVPVLIFTSEESFSDRITAARLGGQAYLSKSLPTEQVWDRVEHTLQSAGLIEAQVMIVDDDPKILEAVAALLKPWGLAVTTLKDPSQFWETLTACSPDLLVLDVEMPQISGVDLCKVVRNDPQWEQLPIIFLTAHTEPETVNQVYVVGADDFVSKPIVGPELVVRILNRLERSRLQQQISETDPVTQVLNRKESIQTLENLLNEVKHQPLCLIMLEVERIQQINDCFGFETGDQILKHVTQCILQSKAAGDVVVRKSGTHFVVGLRGLTKTEGRQWFHALMTLIDHRTFNAPDHTPLQITCSAGIAQYPDHAQYPDQGTELQRLFCIAETAKARGWGQVHSVQPLTTTKGG</sequence>
<dbReference type="RefSeq" id="WP_110988572.1">
    <property type="nucleotide sequence ID" value="NZ_CAWNWM010000025.1"/>
</dbReference>
<dbReference type="PROSITE" id="PS50110">
    <property type="entry name" value="RESPONSE_REGULATORY"/>
    <property type="match status" value="3"/>
</dbReference>
<dbReference type="EMBL" id="PQWO01000025">
    <property type="protein sequence ID" value="PZD70924.1"/>
    <property type="molecule type" value="Genomic_DNA"/>
</dbReference>
<dbReference type="InterPro" id="IPR039420">
    <property type="entry name" value="WalR-like"/>
</dbReference>
<evidence type="ECO:0000259" key="7">
    <source>
        <dbReference type="PROSITE" id="PS50894"/>
    </source>
</evidence>
<dbReference type="InterPro" id="IPR043128">
    <property type="entry name" value="Rev_trsase/Diguanyl_cyclase"/>
</dbReference>
<dbReference type="Proteomes" id="UP000248857">
    <property type="component" value="Unassembled WGS sequence"/>
</dbReference>
<feature type="domain" description="Response regulatory" evidence="5">
    <location>
        <begin position="485"/>
        <end position="601"/>
    </location>
</feature>
<dbReference type="GO" id="GO:0005829">
    <property type="term" value="C:cytosol"/>
    <property type="evidence" value="ECO:0007669"/>
    <property type="project" value="TreeGrafter"/>
</dbReference>
<dbReference type="PROSITE" id="PS50887">
    <property type="entry name" value="GGDEF"/>
    <property type="match status" value="1"/>
</dbReference>
<dbReference type="CDD" id="cd01949">
    <property type="entry name" value="GGDEF"/>
    <property type="match status" value="1"/>
</dbReference>
<proteinExistence type="predicted"/>
<dbReference type="Pfam" id="PF00486">
    <property type="entry name" value="Trans_reg_C"/>
    <property type="match status" value="1"/>
</dbReference>
<feature type="domain" description="GGDEF" evidence="6">
    <location>
        <begin position="639"/>
        <end position="775"/>
    </location>
</feature>
<feature type="modified residue" description="Phosphohistidine" evidence="2">
    <location>
        <position position="291"/>
    </location>
</feature>
<protein>
    <submittedName>
        <fullName evidence="9">Alkaline phosphatase synthesis transcriptional regulatory protein SphR</fullName>
    </submittedName>
</protein>
<feature type="domain" description="Response regulatory" evidence="5">
    <location>
        <begin position="360"/>
        <end position="476"/>
    </location>
</feature>
<feature type="modified residue" description="4-aspartylphosphate" evidence="3">
    <location>
        <position position="51"/>
    </location>
</feature>
<organism evidence="9 10">
    <name type="scientific">Acaryochloris thomasi RCC1774</name>
    <dbReference type="NCBI Taxonomy" id="1764569"/>
    <lineage>
        <taxon>Bacteria</taxon>
        <taxon>Bacillati</taxon>
        <taxon>Cyanobacteriota</taxon>
        <taxon>Cyanophyceae</taxon>
        <taxon>Acaryochloridales</taxon>
        <taxon>Acaryochloridaceae</taxon>
        <taxon>Acaryochloris</taxon>
        <taxon>Acaryochloris thomasi</taxon>
    </lineage>
</organism>
<reference evidence="9 10" key="1">
    <citation type="journal article" date="2018" name="Sci. Rep.">
        <title>A novel species of the marine cyanobacterium Acaryochloris with a unique pigment content and lifestyle.</title>
        <authorList>
            <person name="Partensky F."/>
            <person name="Six C."/>
            <person name="Ratin M."/>
            <person name="Garczarek L."/>
            <person name="Vaulot D."/>
            <person name="Probert I."/>
            <person name="Calteau A."/>
            <person name="Gourvil P."/>
            <person name="Marie D."/>
            <person name="Grebert T."/>
            <person name="Bouchier C."/>
            <person name="Le Panse S."/>
            <person name="Gachenot M."/>
            <person name="Rodriguez F."/>
            <person name="Garrido J.L."/>
        </authorList>
    </citation>
    <scope>NUCLEOTIDE SEQUENCE [LARGE SCALE GENOMIC DNA]</scope>
    <source>
        <strain evidence="9 10">RCC1774</strain>
    </source>
</reference>
<feature type="domain" description="OmpR/PhoB-type" evidence="8">
    <location>
        <begin position="124"/>
        <end position="223"/>
    </location>
</feature>
<dbReference type="GO" id="GO:0032993">
    <property type="term" value="C:protein-DNA complex"/>
    <property type="evidence" value="ECO:0007669"/>
    <property type="project" value="TreeGrafter"/>
</dbReference>
<dbReference type="InterPro" id="IPR016032">
    <property type="entry name" value="Sig_transdc_resp-reg_C-effctor"/>
</dbReference>
<dbReference type="Gene3D" id="1.20.120.160">
    <property type="entry name" value="HPT domain"/>
    <property type="match status" value="1"/>
</dbReference>
<dbReference type="OrthoDB" id="516439at2"/>
<dbReference type="Gene3D" id="1.10.10.10">
    <property type="entry name" value="Winged helix-like DNA-binding domain superfamily/Winged helix DNA-binding domain"/>
    <property type="match status" value="1"/>
</dbReference>
<evidence type="ECO:0000256" key="4">
    <source>
        <dbReference type="PROSITE-ProRule" id="PRU01091"/>
    </source>
</evidence>
<dbReference type="Gene3D" id="3.30.70.270">
    <property type="match status" value="1"/>
</dbReference>
<dbReference type="CDD" id="cd00383">
    <property type="entry name" value="trans_reg_C"/>
    <property type="match status" value="1"/>
</dbReference>
<comment type="caution">
    <text evidence="9">The sequence shown here is derived from an EMBL/GenBank/DDBJ whole genome shotgun (WGS) entry which is preliminary data.</text>
</comment>
<gene>
    <name evidence="9" type="primary">sphR_4</name>
    <name evidence="9" type="ORF">C1752_08699</name>
</gene>
<dbReference type="Pfam" id="PF00990">
    <property type="entry name" value="GGDEF"/>
    <property type="match status" value="1"/>
</dbReference>
<dbReference type="InterPro" id="IPR036641">
    <property type="entry name" value="HPT_dom_sf"/>
</dbReference>
<dbReference type="GO" id="GO:0000976">
    <property type="term" value="F:transcription cis-regulatory region binding"/>
    <property type="evidence" value="ECO:0007669"/>
    <property type="project" value="TreeGrafter"/>
</dbReference>
<evidence type="ECO:0000259" key="8">
    <source>
        <dbReference type="PROSITE" id="PS51755"/>
    </source>
</evidence>
<dbReference type="Pfam" id="PF00072">
    <property type="entry name" value="Response_reg"/>
    <property type="match status" value="2"/>
</dbReference>
<dbReference type="InterPro" id="IPR011006">
    <property type="entry name" value="CheY-like_superfamily"/>
</dbReference>
<accession>A0A2W1JL54</accession>
<dbReference type="Gene3D" id="3.40.50.2300">
    <property type="match status" value="3"/>
</dbReference>
<dbReference type="GO" id="GO:0006355">
    <property type="term" value="P:regulation of DNA-templated transcription"/>
    <property type="evidence" value="ECO:0007669"/>
    <property type="project" value="InterPro"/>
</dbReference>
<feature type="modified residue" description="4-aspartylphosphate" evidence="3">
    <location>
        <position position="534"/>
    </location>
</feature>
<dbReference type="Gene3D" id="6.10.250.690">
    <property type="match status" value="1"/>
</dbReference>
<dbReference type="InterPro" id="IPR000160">
    <property type="entry name" value="GGDEF_dom"/>
</dbReference>
<dbReference type="Pfam" id="PF01627">
    <property type="entry name" value="Hpt"/>
    <property type="match status" value="1"/>
</dbReference>
<evidence type="ECO:0000313" key="10">
    <source>
        <dbReference type="Proteomes" id="UP000248857"/>
    </source>
</evidence>
<dbReference type="PROSITE" id="PS50894">
    <property type="entry name" value="HPT"/>
    <property type="match status" value="1"/>
</dbReference>
<evidence type="ECO:0000259" key="5">
    <source>
        <dbReference type="PROSITE" id="PS50110"/>
    </source>
</evidence>
<dbReference type="SMART" id="SM00862">
    <property type="entry name" value="Trans_reg_C"/>
    <property type="match status" value="1"/>
</dbReference>
<dbReference type="SUPFAM" id="SSF46894">
    <property type="entry name" value="C-terminal effector domain of the bipartite response regulators"/>
    <property type="match status" value="1"/>
</dbReference>
<comment type="caution">
    <text evidence="3">Lacks conserved residue(s) required for the propagation of feature annotation.</text>
</comment>
<name>A0A2W1JL54_9CYAN</name>
<feature type="domain" description="HPt" evidence="7">
    <location>
        <begin position="244"/>
        <end position="351"/>
    </location>
</feature>
<feature type="domain" description="Response regulatory" evidence="5">
    <location>
        <begin position="2"/>
        <end position="116"/>
    </location>
</feature>
<feature type="DNA-binding region" description="OmpR/PhoB-type" evidence="4">
    <location>
        <begin position="124"/>
        <end position="223"/>
    </location>
</feature>
<keyword evidence="10" id="KW-1185">Reference proteome</keyword>
<keyword evidence="1 4" id="KW-0238">DNA-binding</keyword>
<dbReference type="PANTHER" id="PTHR48111:SF15">
    <property type="entry name" value="OMPR SUBFAMILY"/>
    <property type="match status" value="1"/>
</dbReference>
<evidence type="ECO:0000256" key="1">
    <source>
        <dbReference type="ARBA" id="ARBA00023125"/>
    </source>
</evidence>
<dbReference type="GO" id="GO:0000156">
    <property type="term" value="F:phosphorelay response regulator activity"/>
    <property type="evidence" value="ECO:0007669"/>
    <property type="project" value="TreeGrafter"/>
</dbReference>
<keyword evidence="3" id="KW-0597">Phosphoprotein</keyword>
<evidence type="ECO:0000256" key="2">
    <source>
        <dbReference type="PROSITE-ProRule" id="PRU00110"/>
    </source>
</evidence>
<dbReference type="SMART" id="SM00448">
    <property type="entry name" value="REC"/>
    <property type="match status" value="3"/>
</dbReference>
<dbReference type="NCBIfam" id="TIGR00254">
    <property type="entry name" value="GGDEF"/>
    <property type="match status" value="1"/>
</dbReference>
<evidence type="ECO:0000259" key="6">
    <source>
        <dbReference type="PROSITE" id="PS50887"/>
    </source>
</evidence>
<dbReference type="SMART" id="SM00267">
    <property type="entry name" value="GGDEF"/>
    <property type="match status" value="1"/>
</dbReference>
<dbReference type="SUPFAM" id="SSF55073">
    <property type="entry name" value="Nucleotide cyclase"/>
    <property type="match status" value="1"/>
</dbReference>
<dbReference type="InterPro" id="IPR008207">
    <property type="entry name" value="Sig_transdc_His_kin_Hpt_dom"/>
</dbReference>
<dbReference type="SUPFAM" id="SSF52172">
    <property type="entry name" value="CheY-like"/>
    <property type="match status" value="3"/>
</dbReference>
<dbReference type="InterPro" id="IPR001789">
    <property type="entry name" value="Sig_transdc_resp-reg_receiver"/>
</dbReference>
<dbReference type="PROSITE" id="PS51755">
    <property type="entry name" value="OMPR_PHOB"/>
    <property type="match status" value="1"/>
</dbReference>
<evidence type="ECO:0000256" key="3">
    <source>
        <dbReference type="PROSITE-ProRule" id="PRU00169"/>
    </source>
</evidence>
<dbReference type="InterPro" id="IPR001867">
    <property type="entry name" value="OmpR/PhoB-type_DNA-bd"/>
</dbReference>
<evidence type="ECO:0000313" key="9">
    <source>
        <dbReference type="EMBL" id="PZD70924.1"/>
    </source>
</evidence>
<dbReference type="SUPFAM" id="SSF47226">
    <property type="entry name" value="Histidine-containing phosphotransfer domain, HPT domain"/>
    <property type="match status" value="1"/>
</dbReference>
<dbReference type="InterPro" id="IPR036388">
    <property type="entry name" value="WH-like_DNA-bd_sf"/>
</dbReference>
<dbReference type="InterPro" id="IPR029787">
    <property type="entry name" value="Nucleotide_cyclase"/>
</dbReference>
<dbReference type="CDD" id="cd00156">
    <property type="entry name" value="REC"/>
    <property type="match status" value="2"/>
</dbReference>